<sequence>MMLDKRLMNLCSESKKYVKLTVLMNWISMICNASVIILLGKFINCVYKGDKVNLIKYTPLVISILIIRFICNIYYSKFSYLSSAKSRSTLRALIYKKLLDLGPNYNKTYSTSTIVQLTGEGVETLENYFGRYLPQFFYSTLAPITLFFILSFISIKVALILIICVPLIPISIVCIMKIAKKIFRNYWNIYSDLGETFLENLQGLTTLKIFNRDEERHEKMNKDAENFRRITMKVLSMQLNSINVMDLIAFGGAALGSIVALNEFKNGNVSLGGVLIIILLSSEFFIPLRLLGSFFHVSMNGIAASEKIFKLLDSEVENEQCSFKNDLRSYKDLDNNLPENEQCSFKSMEEKNKKISIKLENVDFGYDKHRKVLSNVNLSMDNGEFVAIVGESGSGKSTIASLILKNYGIDKGNIKINNLEYKDISFKDICKKISLISTNSYIFNGTILENLLMAKKDATRKEIERALKVANLYDFVEALPNGLKTKVGEGGSLLSGGQKQRLALARTILGNRDMIIFDEATSNIDVESEEKIWQAIYKLSKEKTILVISHRLANVKNADKIYVLDKGKVVEKGNHIDLYEQGSYYYDMLTKQQALEDLGGA</sequence>
<reference evidence="12 13" key="1">
    <citation type="submission" date="2014-06" db="EMBL/GenBank/DDBJ databases">
        <title>Genome characterization of distinct group I Clostridium botulinum lineages.</title>
        <authorList>
            <person name="Giordani F."/>
            <person name="Anselmo A."/>
            <person name="Fillo S."/>
            <person name="Palozzi A.M."/>
            <person name="Fortunato A."/>
            <person name="Gentile B."/>
            <person name="Ciammaruconi A."/>
            <person name="Anniballi F."/>
            <person name="De Medici D."/>
            <person name="Lista F."/>
        </authorList>
    </citation>
    <scope>NUCLEOTIDE SEQUENCE [LARGE SCALE GENOMIC DNA]</scope>
    <source>
        <strain evidence="12 13">B2 450</strain>
    </source>
</reference>
<dbReference type="GO" id="GO:0005524">
    <property type="term" value="F:ATP binding"/>
    <property type="evidence" value="ECO:0007669"/>
    <property type="project" value="UniProtKB-KW"/>
</dbReference>
<dbReference type="GO" id="GO:0005886">
    <property type="term" value="C:plasma membrane"/>
    <property type="evidence" value="ECO:0007669"/>
    <property type="project" value="UniProtKB-SubCell"/>
</dbReference>
<dbReference type="SUPFAM" id="SSF90123">
    <property type="entry name" value="ABC transporter transmembrane region"/>
    <property type="match status" value="1"/>
</dbReference>
<dbReference type="PROSITE" id="PS00211">
    <property type="entry name" value="ABC_TRANSPORTER_1"/>
    <property type="match status" value="1"/>
</dbReference>
<dbReference type="OrthoDB" id="9762778at2"/>
<dbReference type="EMBL" id="JXSU01000007">
    <property type="protein sequence ID" value="KIS23339.1"/>
    <property type="molecule type" value="Genomic_DNA"/>
</dbReference>
<dbReference type="HOGENOM" id="CLU_000604_84_9_9"/>
<evidence type="ECO:0000313" key="13">
    <source>
        <dbReference type="Proteomes" id="UP000032250"/>
    </source>
</evidence>
<dbReference type="InterPro" id="IPR036640">
    <property type="entry name" value="ABC1_TM_sf"/>
</dbReference>
<dbReference type="InterPro" id="IPR003593">
    <property type="entry name" value="AAA+_ATPase"/>
</dbReference>
<gene>
    <name evidence="12" type="ORF">N495_06975</name>
</gene>
<comment type="subcellular location">
    <subcellularLocation>
        <location evidence="1">Cell membrane</location>
        <topology evidence="1">Multi-pass membrane protein</topology>
    </subcellularLocation>
</comment>
<dbReference type="SMART" id="SM00382">
    <property type="entry name" value="AAA"/>
    <property type="match status" value="1"/>
</dbReference>
<dbReference type="GO" id="GO:0016887">
    <property type="term" value="F:ATP hydrolysis activity"/>
    <property type="evidence" value="ECO:0007669"/>
    <property type="project" value="InterPro"/>
</dbReference>
<name>A0A0D1AJP0_CLOBO</name>
<dbReference type="PANTHER" id="PTHR43394:SF1">
    <property type="entry name" value="ATP-BINDING CASSETTE SUB-FAMILY B MEMBER 10, MITOCHONDRIAL"/>
    <property type="match status" value="1"/>
</dbReference>
<evidence type="ECO:0000313" key="12">
    <source>
        <dbReference type="EMBL" id="KIS23339.1"/>
    </source>
</evidence>
<evidence type="ECO:0000256" key="6">
    <source>
        <dbReference type="ARBA" id="ARBA00022840"/>
    </source>
</evidence>
<dbReference type="SUPFAM" id="SSF52540">
    <property type="entry name" value="P-loop containing nucleoside triphosphate hydrolases"/>
    <property type="match status" value="1"/>
</dbReference>
<dbReference type="AlphaFoldDB" id="A0A0D1AJP0"/>
<dbReference type="CDD" id="cd18781">
    <property type="entry name" value="ABC_6TM_AarD_CydDC_like"/>
    <property type="match status" value="1"/>
</dbReference>
<keyword evidence="8 9" id="KW-0472">Membrane</keyword>
<keyword evidence="7 9" id="KW-1133">Transmembrane helix</keyword>
<evidence type="ECO:0000256" key="3">
    <source>
        <dbReference type="ARBA" id="ARBA00022475"/>
    </source>
</evidence>
<dbReference type="PROSITE" id="PS50929">
    <property type="entry name" value="ABC_TM1F"/>
    <property type="match status" value="1"/>
</dbReference>
<evidence type="ECO:0000256" key="1">
    <source>
        <dbReference type="ARBA" id="ARBA00004651"/>
    </source>
</evidence>
<feature type="transmembrane region" description="Helical" evidence="9">
    <location>
        <begin position="20"/>
        <end position="43"/>
    </location>
</feature>
<feature type="domain" description="ABC transporter" evidence="10">
    <location>
        <begin position="357"/>
        <end position="591"/>
    </location>
</feature>
<evidence type="ECO:0000256" key="8">
    <source>
        <dbReference type="ARBA" id="ARBA00023136"/>
    </source>
</evidence>
<evidence type="ECO:0000256" key="2">
    <source>
        <dbReference type="ARBA" id="ARBA00022448"/>
    </source>
</evidence>
<proteinExistence type="predicted"/>
<dbReference type="GO" id="GO:0015421">
    <property type="term" value="F:ABC-type oligopeptide transporter activity"/>
    <property type="evidence" value="ECO:0007669"/>
    <property type="project" value="TreeGrafter"/>
</dbReference>
<dbReference type="PANTHER" id="PTHR43394">
    <property type="entry name" value="ATP-DEPENDENT PERMEASE MDL1, MITOCHONDRIAL"/>
    <property type="match status" value="1"/>
</dbReference>
<feature type="transmembrane region" description="Helical" evidence="9">
    <location>
        <begin position="267"/>
        <end position="286"/>
    </location>
</feature>
<dbReference type="InterPro" id="IPR011527">
    <property type="entry name" value="ABC1_TM_dom"/>
</dbReference>
<dbReference type="InterPro" id="IPR003439">
    <property type="entry name" value="ABC_transporter-like_ATP-bd"/>
</dbReference>
<dbReference type="Gene3D" id="3.40.50.300">
    <property type="entry name" value="P-loop containing nucleotide triphosphate hydrolases"/>
    <property type="match status" value="1"/>
</dbReference>
<evidence type="ECO:0000259" key="10">
    <source>
        <dbReference type="PROSITE" id="PS50893"/>
    </source>
</evidence>
<accession>A0A0D1AJP0</accession>
<protein>
    <submittedName>
        <fullName evidence="12">Cysteine ABC transporter ATP-binding protein</fullName>
    </submittedName>
</protein>
<evidence type="ECO:0000259" key="11">
    <source>
        <dbReference type="PROSITE" id="PS50929"/>
    </source>
</evidence>
<evidence type="ECO:0000256" key="9">
    <source>
        <dbReference type="SAM" id="Phobius"/>
    </source>
</evidence>
<comment type="caution">
    <text evidence="12">The sequence shown here is derived from an EMBL/GenBank/DDBJ whole genome shotgun (WGS) entry which is preliminary data.</text>
</comment>
<dbReference type="PATRIC" id="fig|1379739.3.peg.1732"/>
<dbReference type="Gene3D" id="1.20.1560.10">
    <property type="entry name" value="ABC transporter type 1, transmembrane domain"/>
    <property type="match status" value="1"/>
</dbReference>
<dbReference type="FunFam" id="3.40.50.300:FF:000854">
    <property type="entry name" value="Multidrug ABC transporter ATP-binding protein"/>
    <property type="match status" value="1"/>
</dbReference>
<dbReference type="PROSITE" id="PS50893">
    <property type="entry name" value="ABC_TRANSPORTER_2"/>
    <property type="match status" value="1"/>
</dbReference>
<dbReference type="RefSeq" id="WP_043031786.1">
    <property type="nucleotide sequence ID" value="NZ_JXSU01000007.1"/>
</dbReference>
<keyword evidence="4 9" id="KW-0812">Transmembrane</keyword>
<dbReference type="InterPro" id="IPR027417">
    <property type="entry name" value="P-loop_NTPase"/>
</dbReference>
<feature type="transmembrane region" description="Helical" evidence="9">
    <location>
        <begin position="55"/>
        <end position="75"/>
    </location>
</feature>
<feature type="transmembrane region" description="Helical" evidence="9">
    <location>
        <begin position="242"/>
        <end position="261"/>
    </location>
</feature>
<evidence type="ECO:0000256" key="7">
    <source>
        <dbReference type="ARBA" id="ARBA00022989"/>
    </source>
</evidence>
<organism evidence="12 13">
    <name type="scientific">Clostridium botulinum B2 450</name>
    <dbReference type="NCBI Taxonomy" id="1379739"/>
    <lineage>
        <taxon>Bacteria</taxon>
        <taxon>Bacillati</taxon>
        <taxon>Bacillota</taxon>
        <taxon>Clostridia</taxon>
        <taxon>Eubacteriales</taxon>
        <taxon>Clostridiaceae</taxon>
        <taxon>Clostridium</taxon>
    </lineage>
</organism>
<evidence type="ECO:0000256" key="5">
    <source>
        <dbReference type="ARBA" id="ARBA00022741"/>
    </source>
</evidence>
<dbReference type="InterPro" id="IPR017871">
    <property type="entry name" value="ABC_transporter-like_CS"/>
</dbReference>
<keyword evidence="2" id="KW-0813">Transport</keyword>
<dbReference type="InterPro" id="IPR039421">
    <property type="entry name" value="Type_1_exporter"/>
</dbReference>
<keyword evidence="6 12" id="KW-0067">ATP-binding</keyword>
<feature type="transmembrane region" description="Helical" evidence="9">
    <location>
        <begin position="136"/>
        <end position="153"/>
    </location>
</feature>
<evidence type="ECO:0000256" key="4">
    <source>
        <dbReference type="ARBA" id="ARBA00022692"/>
    </source>
</evidence>
<keyword evidence="5" id="KW-0547">Nucleotide-binding</keyword>
<dbReference type="Pfam" id="PF00005">
    <property type="entry name" value="ABC_tran"/>
    <property type="match status" value="1"/>
</dbReference>
<feature type="domain" description="ABC transmembrane type-1" evidence="11">
    <location>
        <begin position="20"/>
        <end position="300"/>
    </location>
</feature>
<dbReference type="Proteomes" id="UP000032250">
    <property type="component" value="Unassembled WGS sequence"/>
</dbReference>
<keyword evidence="3" id="KW-1003">Cell membrane</keyword>
<feature type="transmembrane region" description="Helical" evidence="9">
    <location>
        <begin position="159"/>
        <end position="179"/>
    </location>
</feature>
<dbReference type="Pfam" id="PF00664">
    <property type="entry name" value="ABC_membrane"/>
    <property type="match status" value="1"/>
</dbReference>